<dbReference type="GO" id="GO:0009279">
    <property type="term" value="C:cell outer membrane"/>
    <property type="evidence" value="ECO:0007669"/>
    <property type="project" value="UniProtKB-SubCell"/>
</dbReference>
<keyword evidence="7" id="KW-0998">Cell outer membrane</keyword>
<dbReference type="Gene3D" id="2.170.130.10">
    <property type="entry name" value="TonB-dependent receptor, plug domain"/>
    <property type="match status" value="1"/>
</dbReference>
<dbReference type="InterPro" id="IPR039426">
    <property type="entry name" value="TonB-dep_rcpt-like"/>
</dbReference>
<dbReference type="Proteomes" id="UP000287022">
    <property type="component" value="Unassembled WGS sequence"/>
</dbReference>
<reference evidence="13" key="1">
    <citation type="journal article" date="2018" name="Front. Microbiol.">
        <title>Genome-Based Analysis Reveals the Taxonomy and Diversity of the Family Idiomarinaceae.</title>
        <authorList>
            <person name="Liu Y."/>
            <person name="Lai Q."/>
            <person name="Shao Z."/>
        </authorList>
    </citation>
    <scope>NUCLEOTIDE SEQUENCE [LARGE SCALE GENOMIC DNA]</scope>
    <source>
        <strain evidence="13">c121</strain>
    </source>
</reference>
<evidence type="ECO:0000256" key="1">
    <source>
        <dbReference type="ARBA" id="ARBA00004571"/>
    </source>
</evidence>
<evidence type="ECO:0000256" key="2">
    <source>
        <dbReference type="ARBA" id="ARBA00022448"/>
    </source>
</evidence>
<dbReference type="Gene3D" id="2.40.170.20">
    <property type="entry name" value="TonB-dependent receptor, beta-barrel domain"/>
    <property type="match status" value="1"/>
</dbReference>
<feature type="domain" description="TonB-dependent receptor plug" evidence="11">
    <location>
        <begin position="58"/>
        <end position="152"/>
    </location>
</feature>
<keyword evidence="2" id="KW-0813">Transport</keyword>
<dbReference type="InterPro" id="IPR036942">
    <property type="entry name" value="Beta-barrel_TonB_sf"/>
</dbReference>
<accession>A0A432Z493</accession>
<evidence type="ECO:0000313" key="12">
    <source>
        <dbReference type="EMBL" id="RUO72685.1"/>
    </source>
</evidence>
<keyword evidence="5 8" id="KW-0798">TonB box</keyword>
<dbReference type="Pfam" id="PF00593">
    <property type="entry name" value="TonB_dep_Rec_b-barrel"/>
    <property type="match status" value="1"/>
</dbReference>
<gene>
    <name evidence="12" type="ORF">CWI80_09080</name>
</gene>
<feature type="signal peptide" evidence="9">
    <location>
        <begin position="1"/>
        <end position="37"/>
    </location>
</feature>
<organism evidence="12 13">
    <name type="scientific">Pseudidiomarina sediminum</name>
    <dbReference type="NCBI Taxonomy" id="431675"/>
    <lineage>
        <taxon>Bacteria</taxon>
        <taxon>Pseudomonadati</taxon>
        <taxon>Pseudomonadota</taxon>
        <taxon>Gammaproteobacteria</taxon>
        <taxon>Alteromonadales</taxon>
        <taxon>Idiomarinaceae</taxon>
        <taxon>Pseudidiomarina</taxon>
    </lineage>
</organism>
<dbReference type="STRING" id="1122124.GCA_000423165_02276"/>
<dbReference type="RefSeq" id="WP_051206954.1">
    <property type="nucleotide sequence ID" value="NZ_PIQE01000002.1"/>
</dbReference>
<dbReference type="NCBIfam" id="TIGR01778">
    <property type="entry name" value="TonB-copper"/>
    <property type="match status" value="1"/>
</dbReference>
<comment type="subcellular location">
    <subcellularLocation>
        <location evidence="1">Cell outer membrane</location>
        <topology evidence="1">Multi-pass membrane protein</topology>
    </subcellularLocation>
</comment>
<dbReference type="InterPro" id="IPR012910">
    <property type="entry name" value="Plug_dom"/>
</dbReference>
<dbReference type="PANTHER" id="PTHR30069">
    <property type="entry name" value="TONB-DEPENDENT OUTER MEMBRANE RECEPTOR"/>
    <property type="match status" value="1"/>
</dbReference>
<evidence type="ECO:0000256" key="8">
    <source>
        <dbReference type="RuleBase" id="RU003357"/>
    </source>
</evidence>
<dbReference type="PANTHER" id="PTHR30069:SF49">
    <property type="entry name" value="OUTER MEMBRANE PROTEIN C"/>
    <property type="match status" value="1"/>
</dbReference>
<dbReference type="InterPro" id="IPR037066">
    <property type="entry name" value="Plug_dom_sf"/>
</dbReference>
<evidence type="ECO:0000313" key="13">
    <source>
        <dbReference type="Proteomes" id="UP000287022"/>
    </source>
</evidence>
<keyword evidence="4" id="KW-0812">Transmembrane</keyword>
<evidence type="ECO:0000256" key="9">
    <source>
        <dbReference type="SAM" id="SignalP"/>
    </source>
</evidence>
<evidence type="ECO:0000259" key="11">
    <source>
        <dbReference type="Pfam" id="PF07715"/>
    </source>
</evidence>
<keyword evidence="9" id="KW-0732">Signal</keyword>
<sequence length="691" mass="77100">MSKHSVPACKQTLRAAKTPVALAVAAIYSLVPALVVAQEKQQEPVEHIVITSEQMVSPSVVVTDPKQPRQPLPANDAADFLKTIPGFNVIRKGGVSGDPTFRSMAASRLTIMSDDSLVLGGCNSRMDPPTAYITPHNYDVIRVIKGPQSVLYLPAQATVLFERENYRLTETTLRGQLGMTWARFGRFDTELDVTAGTTDGYARVTANQAQGNDYKDGDGKAINSQYQRWSYQTELAWTPTDDTSVIVSFGRSDGEAAYADRSMDGALFDRTSKGLKVRHDDLTNWLKRIEFSVTDTYVDHVMDNYSLRDFSPSMMMPNPSAMNPDRDTQTYRLTGELSWAPAWLAVVGVDASDNQHSNRMSMNQPLMPYQAKPRLPDADFAQQGLFVEVTYQPNAALRLHAGLRQDRWQTEDLRAMLMKTMQQKVVNPTFGATRDERLHSGFVRAEVQQQAHTLYMGLGHAERFPDYWELIGKARGSETSASAFFTDIERTDQLDLGWLYRSGQLNAELALYFGAIDNFILLEQQSMMGPETVRNIDAQIWGGEASLGYQWTEQLHLQATLAVSRGSNITDARDLAQQAPTELRFAADYEWHDWRLGALWRLVDGQDRFAPKQGTIVGLDSTATAGFGVLSINAQRQLAQGWTLHLGIDNLLDKSYQEHLSRQASAIPGYVASERVNEPGRVAWARATYSF</sequence>
<dbReference type="InterPro" id="IPR010100">
    <property type="entry name" value="TonB-dep_Cu_rcpt"/>
</dbReference>
<dbReference type="GO" id="GO:0044718">
    <property type="term" value="P:siderophore transmembrane transport"/>
    <property type="evidence" value="ECO:0007669"/>
    <property type="project" value="TreeGrafter"/>
</dbReference>
<dbReference type="InterPro" id="IPR000531">
    <property type="entry name" value="Beta-barrel_TonB"/>
</dbReference>
<evidence type="ECO:0000259" key="10">
    <source>
        <dbReference type="Pfam" id="PF00593"/>
    </source>
</evidence>
<keyword evidence="3" id="KW-1134">Transmembrane beta strand</keyword>
<dbReference type="Pfam" id="PF07715">
    <property type="entry name" value="Plug"/>
    <property type="match status" value="1"/>
</dbReference>
<comment type="similarity">
    <text evidence="8">Belongs to the TonB-dependent receptor family.</text>
</comment>
<keyword evidence="12" id="KW-0675">Receptor</keyword>
<feature type="domain" description="TonB-dependent receptor-like beta-barrel" evidence="10">
    <location>
        <begin position="212"/>
        <end position="651"/>
    </location>
</feature>
<keyword evidence="13" id="KW-1185">Reference proteome</keyword>
<dbReference type="GO" id="GO:0015344">
    <property type="term" value="F:siderophore uptake transmembrane transporter activity"/>
    <property type="evidence" value="ECO:0007669"/>
    <property type="project" value="TreeGrafter"/>
</dbReference>
<dbReference type="SUPFAM" id="SSF56935">
    <property type="entry name" value="Porins"/>
    <property type="match status" value="1"/>
</dbReference>
<evidence type="ECO:0000256" key="5">
    <source>
        <dbReference type="ARBA" id="ARBA00023077"/>
    </source>
</evidence>
<dbReference type="AlphaFoldDB" id="A0A432Z493"/>
<evidence type="ECO:0000256" key="6">
    <source>
        <dbReference type="ARBA" id="ARBA00023136"/>
    </source>
</evidence>
<protein>
    <submittedName>
        <fullName evidence="12">TonB-dependent copper receptor</fullName>
    </submittedName>
</protein>
<evidence type="ECO:0000256" key="3">
    <source>
        <dbReference type="ARBA" id="ARBA00022452"/>
    </source>
</evidence>
<proteinExistence type="inferred from homology"/>
<feature type="chain" id="PRO_5019189997" evidence="9">
    <location>
        <begin position="38"/>
        <end position="691"/>
    </location>
</feature>
<name>A0A432Z493_9GAMM</name>
<evidence type="ECO:0000256" key="7">
    <source>
        <dbReference type="ARBA" id="ARBA00023237"/>
    </source>
</evidence>
<keyword evidence="6 8" id="KW-0472">Membrane</keyword>
<evidence type="ECO:0000256" key="4">
    <source>
        <dbReference type="ARBA" id="ARBA00022692"/>
    </source>
</evidence>
<comment type="caution">
    <text evidence="12">The sequence shown here is derived from an EMBL/GenBank/DDBJ whole genome shotgun (WGS) entry which is preliminary data.</text>
</comment>
<dbReference type="EMBL" id="PIQE01000002">
    <property type="protein sequence ID" value="RUO72685.1"/>
    <property type="molecule type" value="Genomic_DNA"/>
</dbReference>